<feature type="transmembrane region" description="Helical" evidence="1">
    <location>
        <begin position="75"/>
        <end position="95"/>
    </location>
</feature>
<dbReference type="OrthoDB" id="6430535at2759"/>
<protein>
    <submittedName>
        <fullName evidence="2">Uncharacterized protein</fullName>
    </submittedName>
</protein>
<name>A0A8X7CD91_9ARAC</name>
<evidence type="ECO:0000313" key="2">
    <source>
        <dbReference type="EMBL" id="GFY67264.1"/>
    </source>
</evidence>
<dbReference type="AlphaFoldDB" id="A0A8X7CD91"/>
<reference evidence="2" key="1">
    <citation type="submission" date="2020-08" db="EMBL/GenBank/DDBJ databases">
        <title>Multicomponent nature underlies the extraordinary mechanical properties of spider dragline silk.</title>
        <authorList>
            <person name="Kono N."/>
            <person name="Nakamura H."/>
            <person name="Mori M."/>
            <person name="Yoshida Y."/>
            <person name="Ohtoshi R."/>
            <person name="Malay A.D."/>
            <person name="Moran D.A.P."/>
            <person name="Tomita M."/>
            <person name="Numata K."/>
            <person name="Arakawa K."/>
        </authorList>
    </citation>
    <scope>NUCLEOTIDE SEQUENCE</scope>
</reference>
<accession>A0A8X7CD91</accession>
<sequence length="204" mass="23124">MRLIAIKVTETAESKKKNNSEESKANDVKVSLTCSFIRDVFHHLLIGMIRSRELKNIHYLYENIMNMLNDMDSDFSFPAFITVIISTNGLFCDVYRTSFYKNQTSGYIFFTLSGFSYLVLLLLFMISGSSSNELANKVKIHIQCLPLETAENQPKMSSIKKTLLQEDGLTLWKIYVMDRSLVIGTFGTLLTYGILLGSLGKNEA</sequence>
<proteinExistence type="predicted"/>
<keyword evidence="1" id="KW-0472">Membrane</keyword>
<evidence type="ECO:0000256" key="1">
    <source>
        <dbReference type="SAM" id="Phobius"/>
    </source>
</evidence>
<keyword evidence="1" id="KW-1133">Transmembrane helix</keyword>
<keyword evidence="3" id="KW-1185">Reference proteome</keyword>
<comment type="caution">
    <text evidence="2">The sequence shown here is derived from an EMBL/GenBank/DDBJ whole genome shotgun (WGS) entry which is preliminary data.</text>
</comment>
<keyword evidence="1" id="KW-0812">Transmembrane</keyword>
<dbReference type="EMBL" id="BMAV01016478">
    <property type="protein sequence ID" value="GFY67264.1"/>
    <property type="molecule type" value="Genomic_DNA"/>
</dbReference>
<gene>
    <name evidence="2" type="primary">AVEN_69863_1</name>
    <name evidence="2" type="ORF">TNIN_439331</name>
</gene>
<organism evidence="2 3">
    <name type="scientific">Trichonephila inaurata madagascariensis</name>
    <dbReference type="NCBI Taxonomy" id="2747483"/>
    <lineage>
        <taxon>Eukaryota</taxon>
        <taxon>Metazoa</taxon>
        <taxon>Ecdysozoa</taxon>
        <taxon>Arthropoda</taxon>
        <taxon>Chelicerata</taxon>
        <taxon>Arachnida</taxon>
        <taxon>Araneae</taxon>
        <taxon>Araneomorphae</taxon>
        <taxon>Entelegynae</taxon>
        <taxon>Araneoidea</taxon>
        <taxon>Nephilidae</taxon>
        <taxon>Trichonephila</taxon>
        <taxon>Trichonephila inaurata</taxon>
    </lineage>
</organism>
<feature type="transmembrane region" description="Helical" evidence="1">
    <location>
        <begin position="107"/>
        <end position="126"/>
    </location>
</feature>
<feature type="transmembrane region" description="Helical" evidence="1">
    <location>
        <begin position="181"/>
        <end position="199"/>
    </location>
</feature>
<evidence type="ECO:0000313" key="3">
    <source>
        <dbReference type="Proteomes" id="UP000886998"/>
    </source>
</evidence>
<dbReference type="Proteomes" id="UP000886998">
    <property type="component" value="Unassembled WGS sequence"/>
</dbReference>